<evidence type="ECO:0000313" key="12">
    <source>
        <dbReference type="Proteomes" id="UP001642483"/>
    </source>
</evidence>
<feature type="domain" description="Lysosome-associated membrane glycoprotein 2-like luminal" evidence="10">
    <location>
        <begin position="73"/>
        <end position="215"/>
    </location>
</feature>
<keyword evidence="7" id="KW-0325">Glycoprotein</keyword>
<gene>
    <name evidence="11" type="ORF">CVLEPA_LOCUS31693</name>
</gene>
<dbReference type="Proteomes" id="UP001642483">
    <property type="component" value="Unassembled WGS sequence"/>
</dbReference>
<keyword evidence="8" id="KW-0458">Lysosome</keyword>
<sequence>MEIELNSNATVKHHTWFKMGGGPLQLQAFTNNQTKFGKPQPCFSDAPRNTIAVSWAVVDSKNVTRAKIVTTGYLNVTYKQISGKPRTTMIPFPNSGNPITGMCTDTSISASFELDRGVKLGMNFTLRDVKRSFYSTKQQEYSVTGINVTFDTTNEYFQNYPISDEMVMISNTSLDEFVTPKNQSYKCDASSSISISPNLPMPVVTLAKTQLQAFGTSDKFGPASDCAATTPQPVTTPKPDPVDPLVYNWIAKDDQNKTCFTATAGFQFRASYVKSNDNSTEDVFFDFSNGTTKLHATNCSGNSFEVKLNETKRHQLLTLTFKKSTQSDKTQIFALAAVQLDFKIEKEMFVNATDEGQNATAHEVYASMQFMPTTIGSYYSCSMETQVSLASDNKTNNITNVFVRIHGIKSLQAFPISVKNPKLEKCYIDQPLINPTEGDWMIKSKNKTCARIKSIMTLDVSYYDIMKKVISRKIPIDGKKVAVLSSECKENTTTLMLDVYNNKMINVTLQFNKIKASGYFAAPDDMEYVLDDVTLSYDTDNGNFQNHYGYGIMKTSAVKDLNLYPTPVGHSYKCDLTQQADIVNISKSSNMQAALAVTFHSAQWEPFGVNTTGDFSQAKYCAAEVSTIAPTTPHETTIVPPILPRDPTSYMFKVEDPKANGTVCLKANMGLQLRTTYKVSKGEQVIGFNFYDNTTTHNGSLCNNSNSSTVVFALPEEQIRVTLMFTKNTTTNTTYLSGVNVAYNITEKYFKDAKNANKSMNFDLTNIKELQTPLMSSYNCSDETDIVVNATNKVILRLTGIQLQAFDVKKNKFSKSDTCFADKRPKTASTGNWTIPSNGTKKACARYMFSATVNITYPTLSGKKNTVMIPIDNSSQSMGYCMPNVSYLALEMDDAKLIFLFIFNKSDNGNYQMFGVHVHYDPTSKYFPNYDIIGHNDTQDFGNSSLNLFSSDVDHSYKCSAQVSVSLDGTNYMNISDVQVQPFGVSDEGGFSAAEDCSASKNKWTTTRIVVVAVVLVVAVAFISGIGFFAYRKYATAKRMKSYEHI</sequence>
<evidence type="ECO:0000256" key="5">
    <source>
        <dbReference type="ARBA" id="ARBA00022989"/>
    </source>
</evidence>
<evidence type="ECO:0000256" key="9">
    <source>
        <dbReference type="SAM" id="Phobius"/>
    </source>
</evidence>
<keyword evidence="4" id="KW-0967">Endosome</keyword>
<name>A0ABP0H3V9_CLALP</name>
<evidence type="ECO:0000313" key="11">
    <source>
        <dbReference type="EMBL" id="CAK8698233.1"/>
    </source>
</evidence>
<feature type="transmembrane region" description="Helical" evidence="9">
    <location>
        <begin position="1009"/>
        <end position="1031"/>
    </location>
</feature>
<feature type="domain" description="Lysosome-associated membrane glycoprotein 2-like luminal" evidence="10">
    <location>
        <begin position="838"/>
        <end position="985"/>
    </location>
</feature>
<accession>A0ABP0H3V9</accession>
<organism evidence="11 12">
    <name type="scientific">Clavelina lepadiformis</name>
    <name type="common">Light-bulb sea squirt</name>
    <name type="synonym">Ascidia lepadiformis</name>
    <dbReference type="NCBI Taxonomy" id="159417"/>
    <lineage>
        <taxon>Eukaryota</taxon>
        <taxon>Metazoa</taxon>
        <taxon>Chordata</taxon>
        <taxon>Tunicata</taxon>
        <taxon>Ascidiacea</taxon>
        <taxon>Aplousobranchia</taxon>
        <taxon>Clavelinidae</taxon>
        <taxon>Clavelina</taxon>
    </lineage>
</organism>
<protein>
    <recommendedName>
        <fullName evidence="10">Lysosome-associated membrane glycoprotein 2-like luminal domain-containing protein</fullName>
    </recommendedName>
</protein>
<dbReference type="PROSITE" id="PS51407">
    <property type="entry name" value="LAMP_3"/>
    <property type="match status" value="2"/>
</dbReference>
<keyword evidence="2 8" id="KW-0812">Transmembrane</keyword>
<dbReference type="Pfam" id="PF01299">
    <property type="entry name" value="Lamp2-like_luminal"/>
    <property type="match status" value="5"/>
</dbReference>
<evidence type="ECO:0000256" key="6">
    <source>
        <dbReference type="ARBA" id="ARBA00023136"/>
    </source>
</evidence>
<dbReference type="PANTHER" id="PTHR11506:SF41">
    <property type="entry name" value="LYSOSOME-ASSOCIATED MEMBRANE GLYCOPROTEIN 1-LIKE"/>
    <property type="match status" value="1"/>
</dbReference>
<keyword evidence="6 8" id="KW-0472">Membrane</keyword>
<evidence type="ECO:0000256" key="1">
    <source>
        <dbReference type="ARBA" id="ARBA00004530"/>
    </source>
</evidence>
<feature type="domain" description="Lysosome-associated membrane glycoprotein 2-like luminal" evidence="10">
    <location>
        <begin position="435"/>
        <end position="583"/>
    </location>
</feature>
<dbReference type="EMBL" id="CAWYQH010000174">
    <property type="protein sequence ID" value="CAK8698233.1"/>
    <property type="molecule type" value="Genomic_DNA"/>
</dbReference>
<feature type="domain" description="Lysosome-associated membrane glycoprotein 2-like luminal" evidence="10">
    <location>
        <begin position="659"/>
        <end position="809"/>
    </location>
</feature>
<keyword evidence="12" id="KW-1185">Reference proteome</keyword>
<comment type="caution">
    <text evidence="8">Lacks conserved residue(s) required for the propagation of feature annotation.</text>
</comment>
<dbReference type="PANTHER" id="PTHR11506">
    <property type="entry name" value="LYSOSOME-ASSOCIATED MEMBRANE GLYCOPROTEIN"/>
    <property type="match status" value="1"/>
</dbReference>
<evidence type="ECO:0000256" key="2">
    <source>
        <dbReference type="ARBA" id="ARBA00022692"/>
    </source>
</evidence>
<evidence type="ECO:0000256" key="3">
    <source>
        <dbReference type="ARBA" id="ARBA00022729"/>
    </source>
</evidence>
<dbReference type="InterPro" id="IPR048528">
    <property type="entry name" value="Lamp2-like_luminal"/>
</dbReference>
<feature type="disulfide bond" evidence="8">
    <location>
        <begin position="664"/>
        <end position="702"/>
    </location>
</feature>
<keyword evidence="3" id="KW-0732">Signal</keyword>
<keyword evidence="5 9" id="KW-1133">Transmembrane helix</keyword>
<evidence type="ECO:0000259" key="10">
    <source>
        <dbReference type="Pfam" id="PF01299"/>
    </source>
</evidence>
<comment type="subcellular location">
    <subcellularLocation>
        <location evidence="1">Endosome membrane</location>
        <topology evidence="1">Single-pass type I membrane protein</topology>
    </subcellularLocation>
    <subcellularLocation>
        <location evidence="8">Lysosome membrane</location>
        <topology evidence="8">Single-pass type I membrane protein</topology>
    </subcellularLocation>
</comment>
<proteinExistence type="inferred from homology"/>
<evidence type="ECO:0000256" key="4">
    <source>
        <dbReference type="ARBA" id="ARBA00022753"/>
    </source>
</evidence>
<reference evidence="11 12" key="1">
    <citation type="submission" date="2024-02" db="EMBL/GenBank/DDBJ databases">
        <authorList>
            <person name="Daric V."/>
            <person name="Darras S."/>
        </authorList>
    </citation>
    <scope>NUCLEOTIDE SEQUENCE [LARGE SCALE GENOMIC DNA]</scope>
</reference>
<comment type="caution">
    <text evidence="11">The sequence shown here is derived from an EMBL/GenBank/DDBJ whole genome shotgun (WGS) entry which is preliminary data.</text>
</comment>
<evidence type="ECO:0000256" key="7">
    <source>
        <dbReference type="ARBA" id="ARBA00023180"/>
    </source>
</evidence>
<keyword evidence="8" id="KW-1015">Disulfide bond</keyword>
<feature type="domain" description="Lysosome-associated membrane glycoprotein 2-like luminal" evidence="10">
    <location>
        <begin position="254"/>
        <end position="393"/>
    </location>
</feature>
<dbReference type="Gene3D" id="2.40.160.110">
    <property type="match status" value="5"/>
</dbReference>
<comment type="similarity">
    <text evidence="8">Belongs to the LAMP family.</text>
</comment>
<evidence type="ECO:0000256" key="8">
    <source>
        <dbReference type="PROSITE-ProRule" id="PRU00740"/>
    </source>
</evidence>
<dbReference type="InterPro" id="IPR002000">
    <property type="entry name" value="Lysosome-assoc_membr_glycop"/>
</dbReference>